<keyword evidence="1" id="KW-1133">Transmembrane helix</keyword>
<dbReference type="EMBL" id="JABWMH010000001">
    <property type="protein sequence ID" value="NVD27047.1"/>
    <property type="molecule type" value="Genomic_DNA"/>
</dbReference>
<feature type="transmembrane region" description="Helical" evidence="1">
    <location>
        <begin position="106"/>
        <end position="128"/>
    </location>
</feature>
<proteinExistence type="predicted"/>
<dbReference type="InterPro" id="IPR008523">
    <property type="entry name" value="DUF805"/>
</dbReference>
<feature type="transmembrane region" description="Helical" evidence="1">
    <location>
        <begin position="23"/>
        <end position="48"/>
    </location>
</feature>
<comment type="caution">
    <text evidence="2">The sequence shown here is derived from an EMBL/GenBank/DDBJ whole genome shotgun (WGS) entry which is preliminary data.</text>
</comment>
<name>A0ABX2N009_9SPHN</name>
<protein>
    <submittedName>
        <fullName evidence="2">DUF805 domain-containing protein</fullName>
    </submittedName>
</protein>
<evidence type="ECO:0000313" key="3">
    <source>
        <dbReference type="Proteomes" id="UP000652427"/>
    </source>
</evidence>
<accession>A0ABX2N009</accession>
<gene>
    <name evidence="2" type="ORF">HUO14_03875</name>
</gene>
<reference evidence="2 3" key="1">
    <citation type="submission" date="2020-06" db="EMBL/GenBank/DDBJ databases">
        <authorList>
            <person name="Kim S.-J."/>
            <person name="Park S.-J."/>
        </authorList>
    </citation>
    <scope>NUCLEOTIDE SEQUENCE [LARGE SCALE GENOMIC DNA]</scope>
    <source>
        <strain evidence="2 3">SW-151</strain>
    </source>
</reference>
<dbReference type="Proteomes" id="UP000652427">
    <property type="component" value="Unassembled WGS sequence"/>
</dbReference>
<keyword evidence="1" id="KW-0472">Membrane</keyword>
<dbReference type="PANTHER" id="PTHR34980:SF2">
    <property type="entry name" value="INNER MEMBRANE PROTEIN YHAH-RELATED"/>
    <property type="match status" value="1"/>
</dbReference>
<keyword evidence="3" id="KW-1185">Reference proteome</keyword>
<evidence type="ECO:0000256" key="1">
    <source>
        <dbReference type="SAM" id="Phobius"/>
    </source>
</evidence>
<dbReference type="PANTHER" id="PTHR34980">
    <property type="entry name" value="INNER MEMBRANE PROTEIN-RELATED-RELATED"/>
    <property type="match status" value="1"/>
</dbReference>
<organism evidence="2 3">
    <name type="scientific">Parasphingorhabdus flavimaris</name>
    <dbReference type="NCBI Taxonomy" id="266812"/>
    <lineage>
        <taxon>Bacteria</taxon>
        <taxon>Pseudomonadati</taxon>
        <taxon>Pseudomonadota</taxon>
        <taxon>Alphaproteobacteria</taxon>
        <taxon>Sphingomonadales</taxon>
        <taxon>Sphingomonadaceae</taxon>
        <taxon>Parasphingorhabdus</taxon>
    </lineage>
</organism>
<evidence type="ECO:0000313" key="2">
    <source>
        <dbReference type="EMBL" id="NVD27047.1"/>
    </source>
</evidence>
<dbReference type="Pfam" id="PF05656">
    <property type="entry name" value="DUF805"/>
    <property type="match status" value="1"/>
</dbReference>
<dbReference type="RefSeq" id="WP_176278538.1">
    <property type="nucleotide sequence ID" value="NZ_JABWMH010000001.1"/>
</dbReference>
<feature type="transmembrane region" description="Helical" evidence="1">
    <location>
        <begin position="68"/>
        <end position="94"/>
    </location>
</feature>
<sequence>MEWMLLPLKRYADFSGRSRRKEYWMFFLFQLLVNIAFFGLMIVVAMNGPDEIVSASDTIPKIDGTDHLIPLLVIMGLWGLFWLGVLIPNAAVIVRRFHDQNISGIVGILLYVGTLILTLPGIVILIFMCIDGQKGDNQYGKDPKMADNIGDVFR</sequence>
<keyword evidence="1" id="KW-0812">Transmembrane</keyword>